<dbReference type="Proteomes" id="UP000605970">
    <property type="component" value="Unassembled WGS sequence"/>
</dbReference>
<dbReference type="AlphaFoldDB" id="A0A8S9ZX63"/>
<proteinExistence type="predicted"/>
<keyword evidence="1" id="KW-1133">Transmembrane helix</keyword>
<name>A0A8S9ZX63_9BILA</name>
<dbReference type="OrthoDB" id="5891159at2759"/>
<keyword evidence="1" id="KW-0812">Transmembrane</keyword>
<organism evidence="2 3">
    <name type="scientific">Meloidogyne graminicola</name>
    <dbReference type="NCBI Taxonomy" id="189291"/>
    <lineage>
        <taxon>Eukaryota</taxon>
        <taxon>Metazoa</taxon>
        <taxon>Ecdysozoa</taxon>
        <taxon>Nematoda</taxon>
        <taxon>Chromadorea</taxon>
        <taxon>Rhabditida</taxon>
        <taxon>Tylenchina</taxon>
        <taxon>Tylenchomorpha</taxon>
        <taxon>Tylenchoidea</taxon>
        <taxon>Meloidogynidae</taxon>
        <taxon>Meloidogyninae</taxon>
        <taxon>Meloidogyne</taxon>
    </lineage>
</organism>
<gene>
    <name evidence="2" type="ORF">Mgra_00002299</name>
</gene>
<evidence type="ECO:0000313" key="2">
    <source>
        <dbReference type="EMBL" id="KAF7638324.1"/>
    </source>
</evidence>
<evidence type="ECO:0000256" key="1">
    <source>
        <dbReference type="SAM" id="Phobius"/>
    </source>
</evidence>
<evidence type="ECO:0000313" key="3">
    <source>
        <dbReference type="Proteomes" id="UP000605970"/>
    </source>
</evidence>
<protein>
    <submittedName>
        <fullName evidence="2">Uncharacterized protein</fullName>
    </submittedName>
</protein>
<accession>A0A8S9ZX63</accession>
<keyword evidence="3" id="KW-1185">Reference proteome</keyword>
<reference evidence="2" key="1">
    <citation type="journal article" date="2020" name="Ecol. Evol.">
        <title>Genome structure and content of the rice root-knot nematode (Meloidogyne graminicola).</title>
        <authorList>
            <person name="Phan N.T."/>
            <person name="Danchin E.G.J."/>
            <person name="Klopp C."/>
            <person name="Perfus-Barbeoch L."/>
            <person name="Kozlowski D.K."/>
            <person name="Koutsovoulos G.D."/>
            <person name="Lopez-Roques C."/>
            <person name="Bouchez O."/>
            <person name="Zahm M."/>
            <person name="Besnard G."/>
            <person name="Bellafiore S."/>
        </authorList>
    </citation>
    <scope>NUCLEOTIDE SEQUENCE</scope>
    <source>
        <strain evidence="2">VN-18</strain>
    </source>
</reference>
<comment type="caution">
    <text evidence="2">The sequence shown here is derived from an EMBL/GenBank/DDBJ whole genome shotgun (WGS) entry which is preliminary data.</text>
</comment>
<dbReference type="EMBL" id="JABEBT010000013">
    <property type="protein sequence ID" value="KAF7638324.1"/>
    <property type="molecule type" value="Genomic_DNA"/>
</dbReference>
<feature type="transmembrane region" description="Helical" evidence="1">
    <location>
        <begin position="46"/>
        <end position="63"/>
    </location>
</feature>
<sequence length="225" mass="26313">MYDYNEGKEVEVLNEEIIETCEDEQHQQDEEVQNIQEENSPLSNSSISLFHIIIIALTLFLALNGPTNYSLLWNQLINPPLDARHAIRIGSGYGAMIPFNSHKIIPIQTIQLREYALGIKTNAENRITLINRMFGDLALDSKKMSEMAELLVGINMKNVKEYFTKLQNFSFENFQNKIGGKEIHEKIMERWIKFMDNISHIQKNFKKINFNLIKYFENIYTMNFK</sequence>
<keyword evidence="1" id="KW-0472">Membrane</keyword>